<reference evidence="1" key="1">
    <citation type="submission" date="2023-07" db="EMBL/GenBank/DDBJ databases">
        <title>Genomic Encyclopedia of Type Strains, Phase IV (KMG-IV): sequencing the most valuable type-strain genomes for metagenomic binning, comparative biology and taxonomic classification.</title>
        <authorList>
            <person name="Goeker M."/>
        </authorList>
    </citation>
    <scope>NUCLEOTIDE SEQUENCE [LARGE SCALE GENOMIC DNA]</scope>
    <source>
        <strain evidence="1">DSM 22019</strain>
    </source>
</reference>
<evidence type="ECO:0000313" key="1">
    <source>
        <dbReference type="EMBL" id="MDQ0567537.1"/>
    </source>
</evidence>
<name>A0ABU0NEJ0_9MOLU</name>
<sequence length="167" mass="19448">MKKNDKNSIINLETFDVFDLFKKTKVSQNYISYKKLIASVLLESNLGFNSDQYLEFEKMIKKALENKFDLLLKDFVISFNVDLKYGLNILVPILTDKESTNNEAISFIKSSDEKLNNFLNVFNLYISKLIKDDKCIEIFPEIIVYRSKNTGSLKILFNEKYLVIRGS</sequence>
<dbReference type="Pfam" id="PF10896">
    <property type="entry name" value="DUF2714"/>
    <property type="match status" value="1"/>
</dbReference>
<comment type="caution">
    <text evidence="1">The sequence shown here is derived from an EMBL/GenBank/DDBJ whole genome shotgun (WGS) entry which is preliminary data.</text>
</comment>
<dbReference type="RefSeq" id="WP_307444116.1">
    <property type="nucleotide sequence ID" value="NZ_JAUSWP010000001.1"/>
</dbReference>
<proteinExistence type="predicted"/>
<dbReference type="EMBL" id="JAUSWP010000001">
    <property type="protein sequence ID" value="MDQ0567537.1"/>
    <property type="molecule type" value="Genomic_DNA"/>
</dbReference>
<protein>
    <recommendedName>
        <fullName evidence="3">DUF2714 domain-containing protein</fullName>
    </recommendedName>
</protein>
<keyword evidence="2" id="KW-1185">Reference proteome</keyword>
<evidence type="ECO:0008006" key="3">
    <source>
        <dbReference type="Google" id="ProtNLM"/>
    </source>
</evidence>
<dbReference type="Proteomes" id="UP001236620">
    <property type="component" value="Unassembled WGS sequence"/>
</dbReference>
<gene>
    <name evidence="1" type="ORF">J2Z63_000158</name>
</gene>
<dbReference type="InterPro" id="IPR021222">
    <property type="entry name" value="DUF2714"/>
</dbReference>
<evidence type="ECO:0000313" key="2">
    <source>
        <dbReference type="Proteomes" id="UP001236620"/>
    </source>
</evidence>
<accession>A0ABU0NEJ0</accession>
<organism evidence="1 2">
    <name type="scientific">Mycoplasma yeatsii</name>
    <dbReference type="NCBI Taxonomy" id="51365"/>
    <lineage>
        <taxon>Bacteria</taxon>
        <taxon>Bacillati</taxon>
        <taxon>Mycoplasmatota</taxon>
        <taxon>Mollicutes</taxon>
        <taxon>Mycoplasmataceae</taxon>
        <taxon>Mycoplasma</taxon>
    </lineage>
</organism>